<dbReference type="EMBL" id="JOTM01000031">
    <property type="protein sequence ID" value="KEK22417.1"/>
    <property type="molecule type" value="Genomic_DNA"/>
</dbReference>
<gene>
    <name evidence="2" type="ORF">BAGA_19235</name>
</gene>
<comment type="caution">
    <text evidence="2">The sequence shown here is derived from an EMBL/GenBank/DDBJ whole genome shotgun (WGS) entry which is preliminary data.</text>
</comment>
<keyword evidence="1" id="KW-0472">Membrane</keyword>
<protein>
    <submittedName>
        <fullName evidence="2">Uncharacterized protein</fullName>
    </submittedName>
</protein>
<sequence length="62" mass="7144">MLALYKGLEFLSKYLLLLILVVLVLASVYLLFMKEIGAATIGFVFTALGYYMYKIIFKQKKK</sequence>
<organism evidence="2 3">
    <name type="scientific">Bacillus gaemokensis</name>
    <dbReference type="NCBI Taxonomy" id="574375"/>
    <lineage>
        <taxon>Bacteria</taxon>
        <taxon>Bacillati</taxon>
        <taxon>Bacillota</taxon>
        <taxon>Bacilli</taxon>
        <taxon>Bacillales</taxon>
        <taxon>Bacillaceae</taxon>
        <taxon>Bacillus</taxon>
        <taxon>Bacillus cereus group</taxon>
    </lineage>
</organism>
<evidence type="ECO:0000313" key="2">
    <source>
        <dbReference type="EMBL" id="KEK22417.1"/>
    </source>
</evidence>
<keyword evidence="1" id="KW-1133">Transmembrane helix</keyword>
<keyword evidence="3" id="KW-1185">Reference proteome</keyword>
<feature type="transmembrane region" description="Helical" evidence="1">
    <location>
        <begin position="36"/>
        <end position="53"/>
    </location>
</feature>
<dbReference type="Proteomes" id="UP000027778">
    <property type="component" value="Unassembled WGS sequence"/>
</dbReference>
<evidence type="ECO:0000313" key="3">
    <source>
        <dbReference type="Proteomes" id="UP000027778"/>
    </source>
</evidence>
<name>A0A073K7K2_9BACI</name>
<reference evidence="2 3" key="1">
    <citation type="submission" date="2014-06" db="EMBL/GenBank/DDBJ databases">
        <title>Draft genome sequence of Bacillus gaemokensis JCM 15801 (MCCC 1A00707).</title>
        <authorList>
            <person name="Lai Q."/>
            <person name="Liu Y."/>
            <person name="Shao Z."/>
        </authorList>
    </citation>
    <scope>NUCLEOTIDE SEQUENCE [LARGE SCALE GENOMIC DNA]</scope>
    <source>
        <strain evidence="2 3">JCM 15801</strain>
    </source>
</reference>
<feature type="transmembrane region" description="Helical" evidence="1">
    <location>
        <begin position="12"/>
        <end position="30"/>
    </location>
</feature>
<accession>A0A073K7K2</accession>
<evidence type="ECO:0000256" key="1">
    <source>
        <dbReference type="SAM" id="Phobius"/>
    </source>
</evidence>
<proteinExistence type="predicted"/>
<dbReference type="AlphaFoldDB" id="A0A073K7K2"/>
<keyword evidence="1" id="KW-0812">Transmembrane</keyword>